<dbReference type="PROSITE" id="PS51918">
    <property type="entry name" value="RADICAL_SAM"/>
    <property type="match status" value="1"/>
</dbReference>
<keyword evidence="4" id="KW-0411">Iron-sulfur</keyword>
<sequence>MTGPTASAARFTDTANLYLLTNCDMACSFCYASKGLGKFTLEQLRSVLDSLKEAGATHVNLTGGEPLMHPQVDDVVAYAAGLGFSITLFTSGSLLTEEKARAIAPHVKWFALSLDGTRETNLAVGRGEGHYEAALRSIEIIRAVAPDKRVRVTSVATRVNVENLKDLAKILGEPRHRPDLWRIKQMVPTRRANEKADELGIDDALFHREMRQVVEALPEGFPVQIHDSKYKSGDTMCIHPRGMATVTLGDGSDMDIVPLGNMLLDPQKVFRSWNERRDARNADRYNTMWQSPEHVTISRAPETLPLDTAQV</sequence>
<accession>A0ABP6XQE2</accession>
<dbReference type="SFLD" id="SFLDG01067">
    <property type="entry name" value="SPASM/twitch_domain_containing"/>
    <property type="match status" value="1"/>
</dbReference>
<dbReference type="Pfam" id="PF04055">
    <property type="entry name" value="Radical_SAM"/>
    <property type="match status" value="1"/>
</dbReference>
<keyword evidence="3" id="KW-0408">Iron</keyword>
<dbReference type="EMBL" id="BAABCE010000012">
    <property type="protein sequence ID" value="GAA3570799.1"/>
    <property type="molecule type" value="Genomic_DNA"/>
</dbReference>
<dbReference type="PANTHER" id="PTHR11228">
    <property type="entry name" value="RADICAL SAM DOMAIN PROTEIN"/>
    <property type="match status" value="1"/>
</dbReference>
<dbReference type="PANTHER" id="PTHR11228:SF34">
    <property type="entry name" value="TUNGSTEN-CONTAINING ALDEHYDE FERREDOXIN OXIDOREDUCTASE COFACTOR MODIFYING PROTEIN"/>
    <property type="match status" value="1"/>
</dbReference>
<organism evidence="6 7">
    <name type="scientific">Streptomyces osmaniensis</name>
    <dbReference type="NCBI Taxonomy" id="593134"/>
    <lineage>
        <taxon>Bacteria</taxon>
        <taxon>Bacillati</taxon>
        <taxon>Actinomycetota</taxon>
        <taxon>Actinomycetes</taxon>
        <taxon>Kitasatosporales</taxon>
        <taxon>Streptomycetaceae</taxon>
        <taxon>Streptomyces</taxon>
    </lineage>
</organism>
<reference evidence="7" key="1">
    <citation type="journal article" date="2019" name="Int. J. Syst. Evol. Microbiol.">
        <title>The Global Catalogue of Microorganisms (GCM) 10K type strain sequencing project: providing services to taxonomists for standard genome sequencing and annotation.</title>
        <authorList>
            <consortium name="The Broad Institute Genomics Platform"/>
            <consortium name="The Broad Institute Genome Sequencing Center for Infectious Disease"/>
            <person name="Wu L."/>
            <person name="Ma J."/>
        </authorList>
    </citation>
    <scope>NUCLEOTIDE SEQUENCE [LARGE SCALE GENOMIC DNA]</scope>
    <source>
        <strain evidence="7">JCM 17656</strain>
    </source>
</reference>
<dbReference type="RefSeq" id="WP_346184395.1">
    <property type="nucleotide sequence ID" value="NZ_BAABCE010000012.1"/>
</dbReference>
<evidence type="ECO:0000256" key="3">
    <source>
        <dbReference type="ARBA" id="ARBA00023004"/>
    </source>
</evidence>
<dbReference type="InterPro" id="IPR007197">
    <property type="entry name" value="rSAM"/>
</dbReference>
<evidence type="ECO:0000256" key="4">
    <source>
        <dbReference type="ARBA" id="ARBA00023014"/>
    </source>
</evidence>
<evidence type="ECO:0000313" key="6">
    <source>
        <dbReference type="EMBL" id="GAA3570799.1"/>
    </source>
</evidence>
<comment type="caution">
    <text evidence="6">The sequence shown here is derived from an EMBL/GenBank/DDBJ whole genome shotgun (WGS) entry which is preliminary data.</text>
</comment>
<dbReference type="CDD" id="cd01335">
    <property type="entry name" value="Radical_SAM"/>
    <property type="match status" value="1"/>
</dbReference>
<evidence type="ECO:0000259" key="5">
    <source>
        <dbReference type="PROSITE" id="PS51918"/>
    </source>
</evidence>
<feature type="domain" description="Radical SAM core" evidence="5">
    <location>
        <begin position="9"/>
        <end position="222"/>
    </location>
</feature>
<dbReference type="Gene3D" id="3.20.20.70">
    <property type="entry name" value="Aldolase class I"/>
    <property type="match status" value="1"/>
</dbReference>
<keyword evidence="2" id="KW-0479">Metal-binding</keyword>
<dbReference type="SUPFAM" id="SSF102114">
    <property type="entry name" value="Radical SAM enzymes"/>
    <property type="match status" value="1"/>
</dbReference>
<protein>
    <recommendedName>
        <fullName evidence="5">Radical SAM core domain-containing protein</fullName>
    </recommendedName>
</protein>
<dbReference type="SFLD" id="SFLDS00029">
    <property type="entry name" value="Radical_SAM"/>
    <property type="match status" value="1"/>
</dbReference>
<evidence type="ECO:0000256" key="2">
    <source>
        <dbReference type="ARBA" id="ARBA00022723"/>
    </source>
</evidence>
<proteinExistence type="predicted"/>
<name>A0ABP6XQE2_9ACTN</name>
<dbReference type="InterPro" id="IPR013785">
    <property type="entry name" value="Aldolase_TIM"/>
</dbReference>
<keyword evidence="1" id="KW-0949">S-adenosyl-L-methionine</keyword>
<evidence type="ECO:0000313" key="7">
    <source>
        <dbReference type="Proteomes" id="UP001500707"/>
    </source>
</evidence>
<dbReference type="InterPro" id="IPR050377">
    <property type="entry name" value="Radical_SAM_PqqE_MftC-like"/>
</dbReference>
<dbReference type="InterPro" id="IPR058240">
    <property type="entry name" value="rSAM_sf"/>
</dbReference>
<keyword evidence="7" id="KW-1185">Reference proteome</keyword>
<evidence type="ECO:0000256" key="1">
    <source>
        <dbReference type="ARBA" id="ARBA00022691"/>
    </source>
</evidence>
<gene>
    <name evidence="6" type="ORF">GCM10022295_60890</name>
</gene>
<dbReference type="Proteomes" id="UP001500707">
    <property type="component" value="Unassembled WGS sequence"/>
</dbReference>